<proteinExistence type="predicted"/>
<gene>
    <name evidence="2" type="ORF">TTAC_LOCUS11079</name>
</gene>
<reference evidence="4" key="1">
    <citation type="submission" date="2017-02" db="UniProtKB">
        <authorList>
            <consortium name="WormBaseParasite"/>
        </authorList>
    </citation>
    <scope>IDENTIFICATION</scope>
</reference>
<dbReference type="EMBL" id="UYWX01022890">
    <property type="protein sequence ID" value="VDM36059.1"/>
    <property type="molecule type" value="Genomic_DNA"/>
</dbReference>
<evidence type="ECO:0000313" key="4">
    <source>
        <dbReference type="WBParaSite" id="TTAC_0001109601-mRNA-1"/>
    </source>
</evidence>
<reference evidence="2 3" key="2">
    <citation type="submission" date="2018-11" db="EMBL/GenBank/DDBJ databases">
        <authorList>
            <consortium name="Pathogen Informatics"/>
        </authorList>
    </citation>
    <scope>NUCLEOTIDE SEQUENCE [LARGE SCALE GENOMIC DNA]</scope>
</reference>
<evidence type="ECO:0000313" key="3">
    <source>
        <dbReference type="Proteomes" id="UP000274429"/>
    </source>
</evidence>
<feature type="signal peptide" evidence="1">
    <location>
        <begin position="1"/>
        <end position="17"/>
    </location>
</feature>
<feature type="chain" id="PRO_5043133327" evidence="1">
    <location>
        <begin position="18"/>
        <end position="137"/>
    </location>
</feature>
<keyword evidence="1" id="KW-0732">Signal</keyword>
<name>A0A0R3XC19_HYDTA</name>
<dbReference type="AlphaFoldDB" id="A0A0R3XC19"/>
<protein>
    <submittedName>
        <fullName evidence="4">DUF2479 domain-containing protein</fullName>
    </submittedName>
</protein>
<accession>A0A0R3XC19</accession>
<evidence type="ECO:0000256" key="1">
    <source>
        <dbReference type="SAM" id="SignalP"/>
    </source>
</evidence>
<organism evidence="4">
    <name type="scientific">Hydatigena taeniaeformis</name>
    <name type="common">Feline tapeworm</name>
    <name type="synonym">Taenia taeniaeformis</name>
    <dbReference type="NCBI Taxonomy" id="6205"/>
    <lineage>
        <taxon>Eukaryota</taxon>
        <taxon>Metazoa</taxon>
        <taxon>Spiralia</taxon>
        <taxon>Lophotrochozoa</taxon>
        <taxon>Platyhelminthes</taxon>
        <taxon>Cestoda</taxon>
        <taxon>Eucestoda</taxon>
        <taxon>Cyclophyllidea</taxon>
        <taxon>Taeniidae</taxon>
        <taxon>Hydatigera</taxon>
    </lineage>
</organism>
<sequence>MFALMWELVALLYVATGVMIMGSGRTHQFFDANNTVTISLPQELFIDLPNGITVRSLKPLIKVTVNMTAYGLRTLNVGLATFDQLDASKSYDDDMYTYQLKYYVPVELKPGSYINLNITYFYCSSWNCTDFDGMTAK</sequence>
<keyword evidence="3" id="KW-1185">Reference proteome</keyword>
<dbReference type="WBParaSite" id="TTAC_0001109601-mRNA-1">
    <property type="protein sequence ID" value="TTAC_0001109601-mRNA-1"/>
    <property type="gene ID" value="TTAC_0001109601"/>
</dbReference>
<dbReference type="STRING" id="6205.A0A0R3XC19"/>
<dbReference type="Proteomes" id="UP000274429">
    <property type="component" value="Unassembled WGS sequence"/>
</dbReference>
<dbReference type="OrthoDB" id="6310760at2759"/>
<evidence type="ECO:0000313" key="2">
    <source>
        <dbReference type="EMBL" id="VDM36059.1"/>
    </source>
</evidence>